<dbReference type="GO" id="GO:0046100">
    <property type="term" value="P:hypoxanthine metabolic process"/>
    <property type="evidence" value="ECO:0007669"/>
    <property type="project" value="TreeGrafter"/>
</dbReference>
<dbReference type="PANTHER" id="PTHR43340:SF1">
    <property type="entry name" value="HYPOXANTHINE PHOSPHORIBOSYLTRANSFERASE"/>
    <property type="match status" value="1"/>
</dbReference>
<evidence type="ECO:0000313" key="2">
    <source>
        <dbReference type="EMBL" id="SVB97030.1"/>
    </source>
</evidence>
<reference evidence="2" key="1">
    <citation type="submission" date="2018-05" db="EMBL/GenBank/DDBJ databases">
        <authorList>
            <person name="Lanie J.A."/>
            <person name="Ng W.-L."/>
            <person name="Kazmierczak K.M."/>
            <person name="Andrzejewski T.M."/>
            <person name="Davidsen T.M."/>
            <person name="Wayne K.J."/>
            <person name="Tettelin H."/>
            <person name="Glass J.I."/>
            <person name="Rusch D."/>
            <person name="Podicherti R."/>
            <person name="Tsui H.-C.T."/>
            <person name="Winkler M.E."/>
        </authorList>
    </citation>
    <scope>NUCLEOTIDE SEQUENCE</scope>
</reference>
<dbReference type="GO" id="GO:0000287">
    <property type="term" value="F:magnesium ion binding"/>
    <property type="evidence" value="ECO:0007669"/>
    <property type="project" value="TreeGrafter"/>
</dbReference>
<dbReference type="EMBL" id="UINC01066379">
    <property type="protein sequence ID" value="SVB97030.1"/>
    <property type="molecule type" value="Genomic_DNA"/>
</dbReference>
<dbReference type="Pfam" id="PF00156">
    <property type="entry name" value="Pribosyltran"/>
    <property type="match status" value="1"/>
</dbReference>
<dbReference type="InterPro" id="IPR000836">
    <property type="entry name" value="PRTase_dom"/>
</dbReference>
<dbReference type="AlphaFoldDB" id="A0A382IBK6"/>
<dbReference type="SUPFAM" id="SSF53271">
    <property type="entry name" value="PRTase-like"/>
    <property type="match status" value="1"/>
</dbReference>
<protein>
    <recommendedName>
        <fullName evidence="1">Phosphoribosyltransferase domain-containing protein</fullName>
    </recommendedName>
</protein>
<gene>
    <name evidence="2" type="ORF">METZ01_LOCUS249884</name>
</gene>
<dbReference type="GO" id="GO:0004422">
    <property type="term" value="F:hypoxanthine phosphoribosyltransferase activity"/>
    <property type="evidence" value="ECO:0007669"/>
    <property type="project" value="TreeGrafter"/>
</dbReference>
<evidence type="ECO:0000259" key="1">
    <source>
        <dbReference type="Pfam" id="PF00156"/>
    </source>
</evidence>
<dbReference type="GO" id="GO:0032264">
    <property type="term" value="P:IMP salvage"/>
    <property type="evidence" value="ECO:0007669"/>
    <property type="project" value="TreeGrafter"/>
</dbReference>
<dbReference type="InterPro" id="IPR050408">
    <property type="entry name" value="HGPRT"/>
</dbReference>
<feature type="domain" description="Phosphoribosyltransferase" evidence="1">
    <location>
        <begin position="28"/>
        <end position="153"/>
    </location>
</feature>
<proteinExistence type="predicted"/>
<dbReference type="GO" id="GO:0006178">
    <property type="term" value="P:guanine salvage"/>
    <property type="evidence" value="ECO:0007669"/>
    <property type="project" value="TreeGrafter"/>
</dbReference>
<dbReference type="PANTHER" id="PTHR43340">
    <property type="entry name" value="HYPOXANTHINE-GUANINE PHOSPHORIBOSYLTRANSFERASE"/>
    <property type="match status" value="1"/>
</dbReference>
<sequence>MRAPYLLRDVDAIRKRVAQLGADLTDILDSDSVVVGVLKGCLPFMADLIRSIEHQIEVDFLALSAFAPDSGRVRLTRDIATEVTGRKVVLVEGVVDTGFRLDFLRRHLEAHSPFEVRVCTLFDRADRRVLPVPVEHSGFVLEEGFVVGYGLDHRGMFRNLPAVVSLDPEHLEEYAPGGRSELLDEVLGLARGLPATPGRVTT</sequence>
<accession>A0A382IBK6</accession>
<organism evidence="2">
    <name type="scientific">marine metagenome</name>
    <dbReference type="NCBI Taxonomy" id="408172"/>
    <lineage>
        <taxon>unclassified sequences</taxon>
        <taxon>metagenomes</taxon>
        <taxon>ecological metagenomes</taxon>
    </lineage>
</organism>
<dbReference type="GO" id="GO:0032263">
    <property type="term" value="P:GMP salvage"/>
    <property type="evidence" value="ECO:0007669"/>
    <property type="project" value="TreeGrafter"/>
</dbReference>
<dbReference type="CDD" id="cd06223">
    <property type="entry name" value="PRTases_typeI"/>
    <property type="match status" value="1"/>
</dbReference>
<name>A0A382IBK6_9ZZZZ</name>
<dbReference type="GO" id="GO:0005829">
    <property type="term" value="C:cytosol"/>
    <property type="evidence" value="ECO:0007669"/>
    <property type="project" value="TreeGrafter"/>
</dbReference>
<dbReference type="InterPro" id="IPR029057">
    <property type="entry name" value="PRTase-like"/>
</dbReference>
<dbReference type="Gene3D" id="3.40.50.2020">
    <property type="match status" value="1"/>
</dbReference>